<accession>A0A0F9TX70</accession>
<gene>
    <name evidence="1" type="ORF">LCGC14_0599460</name>
</gene>
<comment type="caution">
    <text evidence="1">The sequence shown here is derived from an EMBL/GenBank/DDBJ whole genome shotgun (WGS) entry which is preliminary data.</text>
</comment>
<dbReference type="EMBL" id="LAZR01000958">
    <property type="protein sequence ID" value="KKN53736.1"/>
    <property type="molecule type" value="Genomic_DNA"/>
</dbReference>
<dbReference type="AlphaFoldDB" id="A0A0F9TX70"/>
<evidence type="ECO:0000313" key="1">
    <source>
        <dbReference type="EMBL" id="KKN53736.1"/>
    </source>
</evidence>
<name>A0A0F9TX70_9ZZZZ</name>
<sequence length="263" mass="30340">MKNKKTLAIIIFAFLFSWTWFQSQSQAVAKENVKQKELENYLRAAKIVSKRRAGGRGENWIISLDDGKAARHGFFKLLNQARPAIITDSYKYGIAAYELDKLLDLNLVPSVVEREIEGRKGSLQIFIEGALEESNRRIKNIEPPDPTRFKNTLEDLNVFENLTYSPSFCGERELGDILIMDKKDWKIWRVDFSEAFAPSPELIPGCEITRCSKKLCQNLMKLEDKAIKAKLKHYLNDEEMSMLLKRKKLIIEKIKILIAKKGE</sequence>
<proteinExistence type="predicted"/>
<organism evidence="1">
    <name type="scientific">marine sediment metagenome</name>
    <dbReference type="NCBI Taxonomy" id="412755"/>
    <lineage>
        <taxon>unclassified sequences</taxon>
        <taxon>metagenomes</taxon>
        <taxon>ecological metagenomes</taxon>
    </lineage>
</organism>
<reference evidence="1" key="1">
    <citation type="journal article" date="2015" name="Nature">
        <title>Complex archaea that bridge the gap between prokaryotes and eukaryotes.</title>
        <authorList>
            <person name="Spang A."/>
            <person name="Saw J.H."/>
            <person name="Jorgensen S.L."/>
            <person name="Zaremba-Niedzwiedzka K."/>
            <person name="Martijn J."/>
            <person name="Lind A.E."/>
            <person name="van Eijk R."/>
            <person name="Schleper C."/>
            <person name="Guy L."/>
            <person name="Ettema T.J."/>
        </authorList>
    </citation>
    <scope>NUCLEOTIDE SEQUENCE</scope>
</reference>
<protein>
    <submittedName>
        <fullName evidence="1">Uncharacterized protein</fullName>
    </submittedName>
</protein>